<comment type="similarity">
    <text evidence="1">Belongs to the non-flavoprotein flavin reductase family.</text>
</comment>
<evidence type="ECO:0000313" key="5">
    <source>
        <dbReference type="Proteomes" id="UP000595823"/>
    </source>
</evidence>
<evidence type="ECO:0000256" key="1">
    <source>
        <dbReference type="ARBA" id="ARBA00008898"/>
    </source>
</evidence>
<sequence>MDFQAFRNTLGHFSTGVTVVSTKSEYEFLGFTANAFSSVSMDPPIILVCIDKKATSLHAFKPNHPFVINILTKEQKEDGLWFSKKSDEKFKDISYTVSKDGVPVLDGNLATIECDVAAIIEAGDHYIITGNVKDVVYDDQKDPLIFFRGQLQHLPETQVNN</sequence>
<dbReference type="RefSeq" id="WP_200126542.1">
    <property type="nucleotide sequence ID" value="NZ_CP054705.1"/>
</dbReference>
<dbReference type="KEGG" id="scia:HUG15_01395"/>
<dbReference type="PANTHER" id="PTHR30466">
    <property type="entry name" value="FLAVIN REDUCTASE"/>
    <property type="match status" value="1"/>
</dbReference>
<protein>
    <submittedName>
        <fullName evidence="4">Flavin reductase family protein</fullName>
    </submittedName>
</protein>
<feature type="domain" description="Flavin reductase like" evidence="3">
    <location>
        <begin position="10"/>
        <end position="153"/>
    </location>
</feature>
<dbReference type="PANTHER" id="PTHR30466:SF11">
    <property type="entry name" value="FLAVIN-DEPENDENT MONOOXYGENASE, REDUCTASE SUBUNIT HSAB"/>
    <property type="match status" value="1"/>
</dbReference>
<dbReference type="Gene3D" id="2.30.110.10">
    <property type="entry name" value="Electron Transport, Fmn-binding Protein, Chain A"/>
    <property type="match status" value="1"/>
</dbReference>
<dbReference type="InterPro" id="IPR050268">
    <property type="entry name" value="NADH-dep_flavin_reductase"/>
</dbReference>
<dbReference type="GO" id="GO:0010181">
    <property type="term" value="F:FMN binding"/>
    <property type="evidence" value="ECO:0007669"/>
    <property type="project" value="InterPro"/>
</dbReference>
<dbReference type="GO" id="GO:0042602">
    <property type="term" value="F:riboflavin reductase (NADPH) activity"/>
    <property type="evidence" value="ECO:0007669"/>
    <property type="project" value="TreeGrafter"/>
</dbReference>
<dbReference type="SMART" id="SM00903">
    <property type="entry name" value="Flavin_Reduct"/>
    <property type="match status" value="1"/>
</dbReference>
<dbReference type="Proteomes" id="UP000595823">
    <property type="component" value="Chromosome"/>
</dbReference>
<evidence type="ECO:0000313" key="4">
    <source>
        <dbReference type="EMBL" id="QQK74391.1"/>
    </source>
</evidence>
<gene>
    <name evidence="4" type="ORF">HUG15_01395</name>
</gene>
<dbReference type="EMBL" id="CP054705">
    <property type="protein sequence ID" value="QQK74391.1"/>
    <property type="molecule type" value="Genomic_DNA"/>
</dbReference>
<name>A0A7T6Z0E3_9BACI</name>
<keyword evidence="2" id="KW-0560">Oxidoreductase</keyword>
<evidence type="ECO:0000259" key="3">
    <source>
        <dbReference type="SMART" id="SM00903"/>
    </source>
</evidence>
<proteinExistence type="inferred from homology"/>
<dbReference type="AlphaFoldDB" id="A0A7T6Z0E3"/>
<dbReference type="Pfam" id="PF01613">
    <property type="entry name" value="Flavin_Reduct"/>
    <property type="match status" value="1"/>
</dbReference>
<keyword evidence="5" id="KW-1185">Reference proteome</keyword>
<evidence type="ECO:0000256" key="2">
    <source>
        <dbReference type="ARBA" id="ARBA00023002"/>
    </source>
</evidence>
<dbReference type="InterPro" id="IPR002563">
    <property type="entry name" value="Flavin_Rdtase-like_dom"/>
</dbReference>
<accession>A0A7T6Z0E3</accession>
<organism evidence="4 5">
    <name type="scientific">Salicibibacter cibarius</name>
    <dbReference type="NCBI Taxonomy" id="2743000"/>
    <lineage>
        <taxon>Bacteria</taxon>
        <taxon>Bacillati</taxon>
        <taxon>Bacillota</taxon>
        <taxon>Bacilli</taxon>
        <taxon>Bacillales</taxon>
        <taxon>Bacillaceae</taxon>
        <taxon>Salicibibacter</taxon>
    </lineage>
</organism>
<dbReference type="SUPFAM" id="SSF50475">
    <property type="entry name" value="FMN-binding split barrel"/>
    <property type="match status" value="1"/>
</dbReference>
<reference evidence="4 5" key="1">
    <citation type="submission" date="2020-06" db="EMBL/GenBank/DDBJ databases">
        <title>Genomic analysis of Salicibibacter sp. NKC5-3.</title>
        <authorList>
            <person name="Oh Y.J."/>
        </authorList>
    </citation>
    <scope>NUCLEOTIDE SEQUENCE [LARGE SCALE GENOMIC DNA]</scope>
    <source>
        <strain evidence="4 5">NKC5-3</strain>
    </source>
</reference>
<dbReference type="InterPro" id="IPR012349">
    <property type="entry name" value="Split_barrel_FMN-bd"/>
</dbReference>